<dbReference type="AlphaFoldDB" id="A0AAC9LAR2"/>
<name>A0AAC9LAR2_9PSEU</name>
<organism evidence="2 3">
    <name type="scientific">Actinoalloteichus fjordicus</name>
    <dbReference type="NCBI Taxonomy" id="1612552"/>
    <lineage>
        <taxon>Bacteria</taxon>
        <taxon>Bacillati</taxon>
        <taxon>Actinomycetota</taxon>
        <taxon>Actinomycetes</taxon>
        <taxon>Pseudonocardiales</taxon>
        <taxon>Pseudonocardiaceae</taxon>
        <taxon>Actinoalloteichus</taxon>
    </lineage>
</organism>
<accession>A0AAC9LAR2</accession>
<dbReference type="RefSeq" id="WP_075740034.1">
    <property type="nucleotide sequence ID" value="NZ_CP016076.1"/>
</dbReference>
<sequence>MGGWEYAVWGLFGGFAVEGLEFSGAIRRTGNWPWRIPGEPGPLPLLVSVLIRLGVGSGLAAAAGITGQVSGPFGALAIGVAAPLLVEQITRALPAAAPPSVPAGPAAEEAATSSEQQTADLSGVRAEAHRELTVHRGTGGDDD</sequence>
<evidence type="ECO:0000313" key="2">
    <source>
        <dbReference type="EMBL" id="APU14101.1"/>
    </source>
</evidence>
<dbReference type="Proteomes" id="UP000185511">
    <property type="component" value="Chromosome"/>
</dbReference>
<proteinExistence type="predicted"/>
<evidence type="ECO:0000313" key="3">
    <source>
        <dbReference type="Proteomes" id="UP000185511"/>
    </source>
</evidence>
<feature type="region of interest" description="Disordered" evidence="1">
    <location>
        <begin position="96"/>
        <end position="143"/>
    </location>
</feature>
<dbReference type="KEGG" id="acad:UA74_10190"/>
<evidence type="ECO:0000256" key="1">
    <source>
        <dbReference type="SAM" id="MobiDB-lite"/>
    </source>
</evidence>
<reference evidence="3" key="1">
    <citation type="submission" date="2016-06" db="EMBL/GenBank/DDBJ databases">
        <title>Complete genome sequence of Actinoalloteichus fjordicus DSM 46855 (=ADI127-17), type strain of the new species Actinoalloteichus fjordicus.</title>
        <authorList>
            <person name="Ruckert C."/>
            <person name="Nouioui I."/>
            <person name="Willmese J."/>
            <person name="van Wezel G."/>
            <person name="Klenk H.-P."/>
            <person name="Kalinowski J."/>
            <person name="Zotchev S.B."/>
        </authorList>
    </citation>
    <scope>NUCLEOTIDE SEQUENCE [LARGE SCALE GENOMIC DNA]</scope>
    <source>
        <strain evidence="3">ADI127-7</strain>
    </source>
</reference>
<gene>
    <name evidence="2" type="ORF">UA74_10190</name>
</gene>
<keyword evidence="3" id="KW-1185">Reference proteome</keyword>
<dbReference type="EMBL" id="CP016076">
    <property type="protein sequence ID" value="APU14101.1"/>
    <property type="molecule type" value="Genomic_DNA"/>
</dbReference>
<protein>
    <submittedName>
        <fullName evidence="2">Uncharacterized protein</fullName>
    </submittedName>
</protein>
<feature type="compositionally biased region" description="Low complexity" evidence="1">
    <location>
        <begin position="103"/>
        <end position="115"/>
    </location>
</feature>